<dbReference type="InterPro" id="IPR007711">
    <property type="entry name" value="HigB-1"/>
</dbReference>
<sequence>MTYNSDMIRSFKNKGLRLFAETGDARKLSVENADRVRRILLQINAATKPEDMNLPGLRFHELSGDRKGTYAVNASGNYRITFRWEAPDAIEVDLEDYH</sequence>
<accession>A0AA37HI29</accession>
<dbReference type="Proteomes" id="UP001055286">
    <property type="component" value="Unassembled WGS sequence"/>
</dbReference>
<evidence type="ECO:0000313" key="1">
    <source>
        <dbReference type="EMBL" id="GJD66288.1"/>
    </source>
</evidence>
<dbReference type="Gene3D" id="3.30.2310.20">
    <property type="entry name" value="RelE-like"/>
    <property type="match status" value="1"/>
</dbReference>
<name>A0AA37HI29_9HYPH</name>
<keyword evidence="2" id="KW-1185">Reference proteome</keyword>
<dbReference type="AlphaFoldDB" id="A0AA37HI29"/>
<dbReference type="EMBL" id="BPQJ01000060">
    <property type="protein sequence ID" value="GJD66288.1"/>
    <property type="molecule type" value="Genomic_DNA"/>
</dbReference>
<dbReference type="PANTHER" id="PTHR40266:SF2">
    <property type="entry name" value="TOXIN HIGB-1"/>
    <property type="match status" value="1"/>
</dbReference>
<gene>
    <name evidence="1" type="primary">higB_1</name>
    <name evidence="1" type="ORF">MPEAHAMD_6485</name>
</gene>
<reference evidence="1" key="2">
    <citation type="submission" date="2021-08" db="EMBL/GenBank/DDBJ databases">
        <authorList>
            <person name="Tani A."/>
            <person name="Ola A."/>
            <person name="Ogura Y."/>
            <person name="Katsura K."/>
            <person name="Hayashi T."/>
        </authorList>
    </citation>
    <scope>NUCLEOTIDE SEQUENCE</scope>
    <source>
        <strain evidence="1">JCM 32048</strain>
    </source>
</reference>
<dbReference type="Pfam" id="PF05015">
    <property type="entry name" value="HigB-like_toxin"/>
    <property type="match status" value="1"/>
</dbReference>
<reference evidence="1" key="1">
    <citation type="journal article" date="2016" name="Front. Microbiol.">
        <title>Genome Sequence of the Piezophilic, Mesophilic Sulfate-Reducing Bacterium Desulfovibrio indicus J2T.</title>
        <authorList>
            <person name="Cao J."/>
            <person name="Maignien L."/>
            <person name="Shao Z."/>
            <person name="Alain K."/>
            <person name="Jebbar M."/>
        </authorList>
    </citation>
    <scope>NUCLEOTIDE SEQUENCE</scope>
    <source>
        <strain evidence="1">JCM 32048</strain>
    </source>
</reference>
<proteinExistence type="predicted"/>
<protein>
    <submittedName>
        <fullName evidence="1">Endoribonuclease HigB</fullName>
    </submittedName>
</protein>
<organism evidence="1 2">
    <name type="scientific">Methylobacterium frigidaeris</name>
    <dbReference type="NCBI Taxonomy" id="2038277"/>
    <lineage>
        <taxon>Bacteria</taxon>
        <taxon>Pseudomonadati</taxon>
        <taxon>Pseudomonadota</taxon>
        <taxon>Alphaproteobacteria</taxon>
        <taxon>Hyphomicrobiales</taxon>
        <taxon>Methylobacteriaceae</taxon>
        <taxon>Methylobacterium</taxon>
    </lineage>
</organism>
<evidence type="ECO:0000313" key="2">
    <source>
        <dbReference type="Proteomes" id="UP001055286"/>
    </source>
</evidence>
<comment type="caution">
    <text evidence="1">The sequence shown here is derived from an EMBL/GenBank/DDBJ whole genome shotgun (WGS) entry which is preliminary data.</text>
</comment>
<dbReference type="SUPFAM" id="SSF143011">
    <property type="entry name" value="RelE-like"/>
    <property type="match status" value="1"/>
</dbReference>
<dbReference type="InterPro" id="IPR035093">
    <property type="entry name" value="RelE/ParE_toxin_dom_sf"/>
</dbReference>
<dbReference type="PANTHER" id="PTHR40266">
    <property type="entry name" value="TOXIN HIGB-1"/>
    <property type="match status" value="1"/>
</dbReference>